<dbReference type="EMBL" id="HF935720">
    <property type="protein sequence ID" value="CCX12535.1"/>
    <property type="molecule type" value="Genomic_DNA"/>
</dbReference>
<feature type="transmembrane region" description="Helical" evidence="7">
    <location>
        <begin position="153"/>
        <end position="176"/>
    </location>
</feature>
<keyword evidence="3 7" id="KW-0812">Transmembrane</keyword>
<dbReference type="SUPFAM" id="SSF103473">
    <property type="entry name" value="MFS general substrate transporter"/>
    <property type="match status" value="1"/>
</dbReference>
<keyword evidence="10" id="KW-1185">Reference proteome</keyword>
<dbReference type="InterPro" id="IPR036259">
    <property type="entry name" value="MFS_trans_sf"/>
</dbReference>
<comment type="similarity">
    <text evidence="2">Belongs to the major facilitator superfamily.</text>
</comment>
<dbReference type="FunFam" id="1.20.1250.20:FF:000082">
    <property type="entry name" value="MFS multidrug transporter, putative"/>
    <property type="match status" value="1"/>
</dbReference>
<gene>
    <name evidence="9" type="ORF">PCON_12129</name>
</gene>
<dbReference type="PANTHER" id="PTHR23502:SF134">
    <property type="entry name" value="MAJOR FACILITATOR SUPERFAMILY (MFS) PROFILE DOMAIN-CONTAINING PROTEIN-RELATED"/>
    <property type="match status" value="1"/>
</dbReference>
<dbReference type="AlphaFoldDB" id="U4L6H2"/>
<feature type="region of interest" description="Disordered" evidence="6">
    <location>
        <begin position="1"/>
        <end position="40"/>
    </location>
</feature>
<dbReference type="InterPro" id="IPR005829">
    <property type="entry name" value="Sugar_transporter_CS"/>
</dbReference>
<dbReference type="PROSITE" id="PS50850">
    <property type="entry name" value="MFS"/>
    <property type="match status" value="1"/>
</dbReference>
<dbReference type="Proteomes" id="UP000018144">
    <property type="component" value="Unassembled WGS sequence"/>
</dbReference>
<name>U4L6H2_PYROM</name>
<dbReference type="GO" id="GO:0005886">
    <property type="term" value="C:plasma membrane"/>
    <property type="evidence" value="ECO:0007669"/>
    <property type="project" value="TreeGrafter"/>
</dbReference>
<dbReference type="InterPro" id="IPR011701">
    <property type="entry name" value="MFS"/>
</dbReference>
<dbReference type="OMA" id="MTWIACA"/>
<dbReference type="CDD" id="cd17323">
    <property type="entry name" value="MFS_Tpo1_MDR_like"/>
    <property type="match status" value="1"/>
</dbReference>
<dbReference type="GO" id="GO:0042908">
    <property type="term" value="P:xenobiotic transport"/>
    <property type="evidence" value="ECO:0007669"/>
    <property type="project" value="UniProtKB-ARBA"/>
</dbReference>
<dbReference type="GO" id="GO:0140115">
    <property type="term" value="P:export across plasma membrane"/>
    <property type="evidence" value="ECO:0007669"/>
    <property type="project" value="UniProtKB-ARBA"/>
</dbReference>
<keyword evidence="4 7" id="KW-1133">Transmembrane helix</keyword>
<feature type="transmembrane region" description="Helical" evidence="7">
    <location>
        <begin position="407"/>
        <end position="428"/>
    </location>
</feature>
<feature type="transmembrane region" description="Helical" evidence="7">
    <location>
        <begin position="241"/>
        <end position="261"/>
    </location>
</feature>
<evidence type="ECO:0000256" key="1">
    <source>
        <dbReference type="ARBA" id="ARBA00004141"/>
    </source>
</evidence>
<protein>
    <submittedName>
        <fullName evidence="9">Similar to Polyamine transporter 1 acc. no. Q07824</fullName>
    </submittedName>
</protein>
<feature type="transmembrane region" description="Helical" evidence="7">
    <location>
        <begin position="182"/>
        <end position="203"/>
    </location>
</feature>
<dbReference type="Gene3D" id="1.20.1250.20">
    <property type="entry name" value="MFS general substrate transporter like domains"/>
    <property type="match status" value="1"/>
</dbReference>
<feature type="compositionally biased region" description="Basic and acidic residues" evidence="6">
    <location>
        <begin position="15"/>
        <end position="37"/>
    </location>
</feature>
<feature type="transmembrane region" description="Helical" evidence="7">
    <location>
        <begin position="323"/>
        <end position="350"/>
    </location>
</feature>
<evidence type="ECO:0000256" key="7">
    <source>
        <dbReference type="SAM" id="Phobius"/>
    </source>
</evidence>
<dbReference type="PROSITE" id="PS00216">
    <property type="entry name" value="SUGAR_TRANSPORT_1"/>
    <property type="match status" value="1"/>
</dbReference>
<reference evidence="9 10" key="1">
    <citation type="journal article" date="2013" name="PLoS Genet.">
        <title>The genome and development-dependent transcriptomes of Pyronema confluens: a window into fungal evolution.</title>
        <authorList>
            <person name="Traeger S."/>
            <person name="Altegoer F."/>
            <person name="Freitag M."/>
            <person name="Gabaldon T."/>
            <person name="Kempken F."/>
            <person name="Kumar A."/>
            <person name="Marcet-Houben M."/>
            <person name="Poggeler S."/>
            <person name="Stajich J.E."/>
            <person name="Nowrousian M."/>
        </authorList>
    </citation>
    <scope>NUCLEOTIDE SEQUENCE [LARGE SCALE GENOMIC DNA]</scope>
    <source>
        <strain evidence="10">CBS 100304</strain>
        <tissue evidence="9">Vegetative mycelium</tissue>
    </source>
</reference>
<feature type="transmembrane region" description="Helical" evidence="7">
    <location>
        <begin position="86"/>
        <end position="103"/>
    </location>
</feature>
<dbReference type="eggNOG" id="KOG0255">
    <property type="taxonomic scope" value="Eukaryota"/>
</dbReference>
<proteinExistence type="inferred from homology"/>
<comment type="subcellular location">
    <subcellularLocation>
        <location evidence="1">Membrane</location>
        <topology evidence="1">Multi-pass membrane protein</topology>
    </subcellularLocation>
</comment>
<evidence type="ECO:0000256" key="6">
    <source>
        <dbReference type="SAM" id="MobiDB-lite"/>
    </source>
</evidence>
<organism evidence="9 10">
    <name type="scientific">Pyronema omphalodes (strain CBS 100304)</name>
    <name type="common">Pyronema confluens</name>
    <dbReference type="NCBI Taxonomy" id="1076935"/>
    <lineage>
        <taxon>Eukaryota</taxon>
        <taxon>Fungi</taxon>
        <taxon>Dikarya</taxon>
        <taxon>Ascomycota</taxon>
        <taxon>Pezizomycotina</taxon>
        <taxon>Pezizomycetes</taxon>
        <taxon>Pezizales</taxon>
        <taxon>Pyronemataceae</taxon>
        <taxon>Pyronema</taxon>
    </lineage>
</organism>
<sequence length="537" mass="59858">MALAAPDAQVMYDSEQEKDYESGERHSRKSTEHDHSDSNTNNQEIEYRYLDWDTNFLELCTNPDELPKKIVKTTNPFEWGPSHKNWVLAMCCASTFVAAYMPGAYTSGLKQMEAEWNMSRVPLLVGVTTYTAGFAVAPMMLAPLSEVYGRRNVFLASYVLFNFMHLGTALCNNYAGMLVIRFIAGIGGSTFSTICGGIISDLYTAKDRGFPMACFSTMALFGTGAGPLASGFIAENMNWRWIHWIQLIFNGILMLLSWFFMKETRGSVLLIRRAKALNKLFEQQDARAALEKTAAHSIRFKVLAEEERASLSAMVKISLTRPFYLLFTEPVVFFFSLWVSFSWGVLYLFLQGVPLVFSVSHGFTISQVGSVFTSMCIGSLLALFLNTVVERCTAVYLPNATGPETRLYAACSLGALLPIGMFWFGWTSFPEQHWILPTIAVGAATIGIYSIYLAVFNYFADTYHRYASSALAAQSFCRNALGGCFPLFTDAFYFKMTFQGASSFLGGVGLLLSIVPWVLVFYGDRIRGRSKFAKGIV</sequence>
<feature type="domain" description="Major facilitator superfamily (MFS) profile" evidence="8">
    <location>
        <begin position="87"/>
        <end position="537"/>
    </location>
</feature>
<feature type="transmembrane region" description="Helical" evidence="7">
    <location>
        <begin position="210"/>
        <end position="229"/>
    </location>
</feature>
<dbReference type="OrthoDB" id="6770063at2759"/>
<feature type="transmembrane region" description="Helical" evidence="7">
    <location>
        <begin position="123"/>
        <end position="141"/>
    </location>
</feature>
<evidence type="ECO:0000313" key="10">
    <source>
        <dbReference type="Proteomes" id="UP000018144"/>
    </source>
</evidence>
<feature type="transmembrane region" description="Helical" evidence="7">
    <location>
        <begin position="500"/>
        <end position="522"/>
    </location>
</feature>
<feature type="transmembrane region" description="Helical" evidence="7">
    <location>
        <begin position="434"/>
        <end position="455"/>
    </location>
</feature>
<dbReference type="GO" id="GO:0022857">
    <property type="term" value="F:transmembrane transporter activity"/>
    <property type="evidence" value="ECO:0007669"/>
    <property type="project" value="InterPro"/>
</dbReference>
<accession>U4L6H2</accession>
<feature type="transmembrane region" description="Helical" evidence="7">
    <location>
        <begin position="362"/>
        <end position="386"/>
    </location>
</feature>
<evidence type="ECO:0000256" key="3">
    <source>
        <dbReference type="ARBA" id="ARBA00022692"/>
    </source>
</evidence>
<evidence type="ECO:0000256" key="5">
    <source>
        <dbReference type="ARBA" id="ARBA00023136"/>
    </source>
</evidence>
<dbReference type="InterPro" id="IPR020846">
    <property type="entry name" value="MFS_dom"/>
</dbReference>
<dbReference type="Pfam" id="PF07690">
    <property type="entry name" value="MFS_1"/>
    <property type="match status" value="1"/>
</dbReference>
<dbReference type="PANTHER" id="PTHR23502">
    <property type="entry name" value="MAJOR FACILITATOR SUPERFAMILY"/>
    <property type="match status" value="1"/>
</dbReference>
<keyword evidence="5 7" id="KW-0472">Membrane</keyword>
<evidence type="ECO:0000256" key="2">
    <source>
        <dbReference type="ARBA" id="ARBA00008335"/>
    </source>
</evidence>
<evidence type="ECO:0000259" key="8">
    <source>
        <dbReference type="PROSITE" id="PS50850"/>
    </source>
</evidence>
<evidence type="ECO:0000313" key="9">
    <source>
        <dbReference type="EMBL" id="CCX12535.1"/>
    </source>
</evidence>
<dbReference type="STRING" id="1076935.U4L6H2"/>
<evidence type="ECO:0000256" key="4">
    <source>
        <dbReference type="ARBA" id="ARBA00022989"/>
    </source>
</evidence>